<feature type="region of interest" description="Disordered" evidence="1">
    <location>
        <begin position="1"/>
        <end position="66"/>
    </location>
</feature>
<organism evidence="2 3">
    <name type="scientific">Actinomadura violacea</name>
    <dbReference type="NCBI Taxonomy" id="2819934"/>
    <lineage>
        <taxon>Bacteria</taxon>
        <taxon>Bacillati</taxon>
        <taxon>Actinomycetota</taxon>
        <taxon>Actinomycetes</taxon>
        <taxon>Streptosporangiales</taxon>
        <taxon>Thermomonosporaceae</taxon>
        <taxon>Actinomadura</taxon>
    </lineage>
</organism>
<proteinExistence type="predicted"/>
<gene>
    <name evidence="2" type="ORF">J4709_29220</name>
</gene>
<protein>
    <submittedName>
        <fullName evidence="2">Uncharacterized protein</fullName>
    </submittedName>
</protein>
<dbReference type="Proteomes" id="UP000680206">
    <property type="component" value="Unassembled WGS sequence"/>
</dbReference>
<name>A0ABS3RY72_9ACTN</name>
<keyword evidence="3" id="KW-1185">Reference proteome</keyword>
<dbReference type="RefSeq" id="WP_208245080.1">
    <property type="nucleotide sequence ID" value="NZ_JAGEPF010000018.1"/>
</dbReference>
<evidence type="ECO:0000313" key="2">
    <source>
        <dbReference type="EMBL" id="MBO2461657.1"/>
    </source>
</evidence>
<dbReference type="EMBL" id="JAGEPF010000018">
    <property type="protein sequence ID" value="MBO2461657.1"/>
    <property type="molecule type" value="Genomic_DNA"/>
</dbReference>
<accession>A0ABS3RY72</accession>
<evidence type="ECO:0000256" key="1">
    <source>
        <dbReference type="SAM" id="MobiDB-lite"/>
    </source>
</evidence>
<comment type="caution">
    <text evidence="2">The sequence shown here is derived from an EMBL/GenBank/DDBJ whole genome shotgun (WGS) entry which is preliminary data.</text>
</comment>
<reference evidence="2 3" key="1">
    <citation type="submission" date="2021-03" db="EMBL/GenBank/DDBJ databases">
        <title>Actinomadura violae sp. nov., isolated from lichen in Thailand.</title>
        <authorList>
            <person name="Kanchanasin P."/>
            <person name="Saeng-In P."/>
            <person name="Phongsopitanun W."/>
            <person name="Yuki M."/>
            <person name="Kudo T."/>
            <person name="Ohkuma M."/>
            <person name="Tanasupawat S."/>
        </authorList>
    </citation>
    <scope>NUCLEOTIDE SEQUENCE [LARGE SCALE GENOMIC DNA]</scope>
    <source>
        <strain evidence="2 3">LCR2-06</strain>
    </source>
</reference>
<evidence type="ECO:0000313" key="3">
    <source>
        <dbReference type="Proteomes" id="UP000680206"/>
    </source>
</evidence>
<sequence>MPPRQPIPGRPTTARPARPSGSPSGRPAAPEGAEKRPRRNRPPQPPRAETREQAVAYINPTPPANLTAKDREEIQILAGLQDREYDRAVNEWVSLDPTAPASAEEAAEGARVFYSAELAIRTFQASGRLISNVESKFRGLDRASQKFLDLESHKNKLSAVRAQSRRIRSTLFEQKADESPKNQANRVIADLFPKLQTHIRWRIKNGETPEEVYADLRAKGVGEPPEQGK</sequence>
<feature type="compositionally biased region" description="Low complexity" evidence="1">
    <location>
        <begin position="10"/>
        <end position="31"/>
    </location>
</feature>